<accession>A0ABP9K1K0</accession>
<name>A0ABP9K1K0_9NOCA</name>
<dbReference type="Pfam" id="PF21597">
    <property type="entry name" value="TetR_C_43"/>
    <property type="match status" value="1"/>
</dbReference>
<keyword evidence="1" id="KW-0805">Transcription regulation</keyword>
<dbReference type="Proteomes" id="UP001500603">
    <property type="component" value="Unassembled WGS sequence"/>
</dbReference>
<evidence type="ECO:0000313" key="7">
    <source>
        <dbReference type="Proteomes" id="UP001500603"/>
    </source>
</evidence>
<organism evidence="6 7">
    <name type="scientific">Nocardia callitridis</name>
    <dbReference type="NCBI Taxonomy" id="648753"/>
    <lineage>
        <taxon>Bacteria</taxon>
        <taxon>Bacillati</taxon>
        <taxon>Actinomycetota</taxon>
        <taxon>Actinomycetes</taxon>
        <taxon>Mycobacteriales</taxon>
        <taxon>Nocardiaceae</taxon>
        <taxon>Nocardia</taxon>
    </lineage>
</organism>
<dbReference type="InterPro" id="IPR036271">
    <property type="entry name" value="Tet_transcr_reg_TetR-rel_C_sf"/>
</dbReference>
<keyword evidence="3" id="KW-0804">Transcription</keyword>
<dbReference type="PRINTS" id="PR00455">
    <property type="entry name" value="HTHTETR"/>
</dbReference>
<reference evidence="7" key="1">
    <citation type="journal article" date="2019" name="Int. J. Syst. Evol. Microbiol.">
        <title>The Global Catalogue of Microorganisms (GCM) 10K type strain sequencing project: providing services to taxonomists for standard genome sequencing and annotation.</title>
        <authorList>
            <consortium name="The Broad Institute Genomics Platform"/>
            <consortium name="The Broad Institute Genome Sequencing Center for Infectious Disease"/>
            <person name="Wu L."/>
            <person name="Ma J."/>
        </authorList>
    </citation>
    <scope>NUCLEOTIDE SEQUENCE [LARGE SCALE GENOMIC DNA]</scope>
    <source>
        <strain evidence="7">JCM 18298</strain>
    </source>
</reference>
<evidence type="ECO:0000256" key="3">
    <source>
        <dbReference type="ARBA" id="ARBA00023163"/>
    </source>
</evidence>
<evidence type="ECO:0000259" key="5">
    <source>
        <dbReference type="PROSITE" id="PS50977"/>
    </source>
</evidence>
<feature type="DNA-binding region" description="H-T-H motif" evidence="4">
    <location>
        <begin position="36"/>
        <end position="55"/>
    </location>
</feature>
<dbReference type="PANTHER" id="PTHR30055">
    <property type="entry name" value="HTH-TYPE TRANSCRIPTIONAL REGULATOR RUTR"/>
    <property type="match status" value="1"/>
</dbReference>
<gene>
    <name evidence="6" type="ORF">GCM10023318_14670</name>
</gene>
<dbReference type="InterPro" id="IPR009057">
    <property type="entry name" value="Homeodomain-like_sf"/>
</dbReference>
<evidence type="ECO:0000256" key="2">
    <source>
        <dbReference type="ARBA" id="ARBA00023125"/>
    </source>
</evidence>
<dbReference type="EMBL" id="BAABJM010000001">
    <property type="protein sequence ID" value="GAA5047755.1"/>
    <property type="molecule type" value="Genomic_DNA"/>
</dbReference>
<dbReference type="InterPro" id="IPR050109">
    <property type="entry name" value="HTH-type_TetR-like_transc_reg"/>
</dbReference>
<dbReference type="RefSeq" id="WP_345494279.1">
    <property type="nucleotide sequence ID" value="NZ_BAABJM010000001.1"/>
</dbReference>
<evidence type="ECO:0000256" key="4">
    <source>
        <dbReference type="PROSITE-ProRule" id="PRU00335"/>
    </source>
</evidence>
<sequence length="191" mass="21028">MTDLEPRALRADARRNRERVLAAAQEAFAEEGISVPLDEIARRAGVGAGTVYRHFPTKEALFEAAIVDRVERVIGHARELADADEPGQAFFDLLDRLQRDGAVKRDLSDALGHDTTRYGRPDGELHAAIAPLLTRAQDCGAVRTDIDIADLMRMLKGAFAAAHHTDPAQRGRIFAVIFDGLRTQWIPVVPQ</sequence>
<dbReference type="InterPro" id="IPR001647">
    <property type="entry name" value="HTH_TetR"/>
</dbReference>
<keyword evidence="2 4" id="KW-0238">DNA-binding</keyword>
<feature type="domain" description="HTH tetR-type" evidence="5">
    <location>
        <begin position="14"/>
        <end position="73"/>
    </location>
</feature>
<dbReference type="PANTHER" id="PTHR30055:SF234">
    <property type="entry name" value="HTH-TYPE TRANSCRIPTIONAL REGULATOR BETI"/>
    <property type="match status" value="1"/>
</dbReference>
<protein>
    <submittedName>
        <fullName evidence="6">TetR/AcrR family transcriptional regulator</fullName>
    </submittedName>
</protein>
<keyword evidence="7" id="KW-1185">Reference proteome</keyword>
<dbReference type="InterPro" id="IPR049445">
    <property type="entry name" value="TetR_SbtR-like_C"/>
</dbReference>
<dbReference type="PROSITE" id="PS50977">
    <property type="entry name" value="HTH_TETR_2"/>
    <property type="match status" value="1"/>
</dbReference>
<evidence type="ECO:0000256" key="1">
    <source>
        <dbReference type="ARBA" id="ARBA00023015"/>
    </source>
</evidence>
<dbReference type="SUPFAM" id="SSF46689">
    <property type="entry name" value="Homeodomain-like"/>
    <property type="match status" value="1"/>
</dbReference>
<dbReference type="SUPFAM" id="SSF48498">
    <property type="entry name" value="Tetracyclin repressor-like, C-terminal domain"/>
    <property type="match status" value="1"/>
</dbReference>
<comment type="caution">
    <text evidence="6">The sequence shown here is derived from an EMBL/GenBank/DDBJ whole genome shotgun (WGS) entry which is preliminary data.</text>
</comment>
<dbReference type="Pfam" id="PF00440">
    <property type="entry name" value="TetR_N"/>
    <property type="match status" value="1"/>
</dbReference>
<proteinExistence type="predicted"/>
<evidence type="ECO:0000313" key="6">
    <source>
        <dbReference type="EMBL" id="GAA5047755.1"/>
    </source>
</evidence>
<dbReference type="Gene3D" id="1.10.357.10">
    <property type="entry name" value="Tetracycline Repressor, domain 2"/>
    <property type="match status" value="1"/>
</dbReference>